<evidence type="ECO:0000313" key="3">
    <source>
        <dbReference type="Proteomes" id="UP000867740"/>
    </source>
</evidence>
<evidence type="ECO:0000313" key="2">
    <source>
        <dbReference type="EMBL" id="HAT3583625.1"/>
    </source>
</evidence>
<dbReference type="AlphaFoldDB" id="A0A9P3TAH0"/>
<keyword evidence="1" id="KW-0812">Transmembrane</keyword>
<accession>A0A9P3TAH0</accession>
<evidence type="ECO:0000256" key="1">
    <source>
        <dbReference type="SAM" id="Phobius"/>
    </source>
</evidence>
<gene>
    <name evidence="2" type="ORF">I8531_003972</name>
</gene>
<feature type="transmembrane region" description="Helical" evidence="1">
    <location>
        <begin position="134"/>
        <end position="157"/>
    </location>
</feature>
<keyword evidence="1" id="KW-0472">Membrane</keyword>
<feature type="transmembrane region" description="Helical" evidence="1">
    <location>
        <begin position="45"/>
        <end position="66"/>
    </location>
</feature>
<proteinExistence type="predicted"/>
<name>A0A9P3TAH0_KLUIN</name>
<protein>
    <submittedName>
        <fullName evidence="2">YgjV family protein</fullName>
    </submittedName>
</protein>
<dbReference type="Proteomes" id="UP000867740">
    <property type="component" value="Unassembled WGS sequence"/>
</dbReference>
<dbReference type="EMBL" id="DACSUM010000038">
    <property type="protein sequence ID" value="HAT3583625.1"/>
    <property type="molecule type" value="Genomic_DNA"/>
</dbReference>
<dbReference type="InterPro" id="IPR019629">
    <property type="entry name" value="Uncharacterised_HI1736/YgjV"/>
</dbReference>
<dbReference type="RefSeq" id="WP_047373434.1">
    <property type="nucleotide sequence ID" value="NZ_CABMNU010000005.1"/>
</dbReference>
<organism evidence="2 3">
    <name type="scientific">Kluyvera intermedia</name>
    <name type="common">Enterobacter intermedius</name>
    <dbReference type="NCBI Taxonomy" id="61648"/>
    <lineage>
        <taxon>Bacteria</taxon>
        <taxon>Pseudomonadati</taxon>
        <taxon>Pseudomonadota</taxon>
        <taxon>Gammaproteobacteria</taxon>
        <taxon>Enterobacterales</taxon>
        <taxon>Enterobacteriaceae</taxon>
        <taxon>Kluyvera</taxon>
    </lineage>
</organism>
<comment type="caution">
    <text evidence="2">The sequence shown here is derived from an EMBL/GenBank/DDBJ whole genome shotgun (WGS) entry which is preliminary data.</text>
</comment>
<dbReference type="Pfam" id="PF10688">
    <property type="entry name" value="Imp-YgjV"/>
    <property type="match status" value="1"/>
</dbReference>
<keyword evidence="1" id="KW-1133">Transmembrane helix</keyword>
<sequence>MTPFFLSQILAGLSFGLDVLAFQFVRRQRSLQTLACSTSLLALHFWLLGEVSACGLMALAACRYLLATVTTSQRVKGGFLCASVLCSVLTWQHATDIFPLAGSLLMTVAAFQSTATGLRLITLSGSLCWLINNILAGSPMAIVMEGTFMLSTLVSYWRLKRGAAVAG</sequence>
<reference evidence="2" key="1">
    <citation type="journal article" date="2018" name="Genome Biol.">
        <title>SKESA: strategic k-mer extension for scrupulous assemblies.</title>
        <authorList>
            <person name="Souvorov A."/>
            <person name="Agarwala R."/>
            <person name="Lipman D.J."/>
        </authorList>
    </citation>
    <scope>NUCLEOTIDE SEQUENCE</scope>
    <source>
        <strain evidence="2">CAVp300</strain>
    </source>
</reference>
<reference evidence="2" key="2">
    <citation type="submission" date="2020-10" db="EMBL/GenBank/DDBJ databases">
        <authorList>
            <consortium name="NCBI Pathogen Detection Project"/>
        </authorList>
    </citation>
    <scope>NUCLEOTIDE SEQUENCE</scope>
    <source>
        <strain evidence="2">CAVp300</strain>
    </source>
</reference>